<organism evidence="4 5">
    <name type="scientific">[Mycobacterium] manitobense</name>
    <dbReference type="NCBI Taxonomy" id="190147"/>
    <lineage>
        <taxon>Bacteria</taxon>
        <taxon>Bacillati</taxon>
        <taxon>Actinomycetota</taxon>
        <taxon>Actinomycetes</taxon>
        <taxon>Mycobacteriales</taxon>
        <taxon>Mycobacteriaceae</taxon>
        <taxon>Mycolicibacterium</taxon>
    </lineage>
</organism>
<feature type="transmembrane region" description="Helical" evidence="2">
    <location>
        <begin position="166"/>
        <end position="187"/>
    </location>
</feature>
<dbReference type="AlphaFoldDB" id="A0A9X3BYI2"/>
<sequence length="341" mass="38011">MGFRARHRYHRGQAGVEHPHLPGPGRRQRRARPGLKRTSRPEIGDKLPNKKIEINGGNVVYEILGKEGEFIVLTPGGRFSKDIPGLKPLAKKLVEGGYRVLLWDRPNCGKSDVQFYGQSESHMRADTLRALITELEIGPCIIAGGSGGARDSMLTTMLYPELVKKLVVWNIVGGVYGSFVLGSYYIVPSILAVRGSGMAGVAEVSEWRERIAENPDNRDRLLALDPDQFLKLMLRWLNAFVPKPGQTIPGVEDEMFDNITVPTLIIRGGENDLDHPKRTSLEVSCLIKGATLIDPPWPEDAWERASEKRAQGKVKRFNMFDTWVQAAPAILDFLRTPAGRR</sequence>
<comment type="caution">
    <text evidence="4">The sequence shown here is derived from an EMBL/GenBank/DDBJ whole genome shotgun (WGS) entry which is preliminary data.</text>
</comment>
<dbReference type="Pfam" id="PF12697">
    <property type="entry name" value="Abhydrolase_6"/>
    <property type="match status" value="1"/>
</dbReference>
<dbReference type="InterPro" id="IPR000073">
    <property type="entry name" value="AB_hydrolase_1"/>
</dbReference>
<dbReference type="EMBL" id="JACKSJ010000235">
    <property type="protein sequence ID" value="MCV7173386.1"/>
    <property type="molecule type" value="Genomic_DNA"/>
</dbReference>
<keyword evidence="2" id="KW-0472">Membrane</keyword>
<feature type="compositionally biased region" description="Basic residues" evidence="1">
    <location>
        <begin position="26"/>
        <end position="38"/>
    </location>
</feature>
<dbReference type="Proteomes" id="UP001140293">
    <property type="component" value="Unassembled WGS sequence"/>
</dbReference>
<evidence type="ECO:0000256" key="2">
    <source>
        <dbReference type="SAM" id="Phobius"/>
    </source>
</evidence>
<feature type="region of interest" description="Disordered" evidence="1">
    <location>
        <begin position="1"/>
        <end position="47"/>
    </location>
</feature>
<dbReference type="Gene3D" id="3.40.50.1820">
    <property type="entry name" value="alpha/beta hydrolase"/>
    <property type="match status" value="1"/>
</dbReference>
<feature type="compositionally biased region" description="Basic residues" evidence="1">
    <location>
        <begin position="1"/>
        <end position="11"/>
    </location>
</feature>
<evidence type="ECO:0000256" key="1">
    <source>
        <dbReference type="SAM" id="MobiDB-lite"/>
    </source>
</evidence>
<reference evidence="4" key="2">
    <citation type="journal article" date="2022" name="BMC Genomics">
        <title>Comparative genome analysis of mycobacteria focusing on tRNA and non-coding RNA.</title>
        <authorList>
            <person name="Behra P.R.K."/>
            <person name="Pettersson B.M.F."/>
            <person name="Ramesh M."/>
            <person name="Das S."/>
            <person name="Dasgupta S."/>
            <person name="Kirsebom L.A."/>
        </authorList>
    </citation>
    <scope>NUCLEOTIDE SEQUENCE</scope>
    <source>
        <strain evidence="4">DSM 44615</strain>
    </source>
</reference>
<keyword evidence="2" id="KW-1133">Transmembrane helix</keyword>
<evidence type="ECO:0000313" key="5">
    <source>
        <dbReference type="Proteomes" id="UP001140293"/>
    </source>
</evidence>
<evidence type="ECO:0000313" key="4">
    <source>
        <dbReference type="EMBL" id="MCV7173386.1"/>
    </source>
</evidence>
<dbReference type="GO" id="GO:0016787">
    <property type="term" value="F:hydrolase activity"/>
    <property type="evidence" value="ECO:0007669"/>
    <property type="project" value="UniProtKB-KW"/>
</dbReference>
<accession>A0A9X3BYI2</accession>
<gene>
    <name evidence="4" type="ORF">H7I41_26035</name>
</gene>
<reference evidence="4" key="1">
    <citation type="submission" date="2020-07" db="EMBL/GenBank/DDBJ databases">
        <authorList>
            <person name="Pettersson B.M.F."/>
            <person name="Behra P.R.K."/>
            <person name="Ramesh M."/>
            <person name="Das S."/>
            <person name="Dasgupta S."/>
            <person name="Kirsebom L.A."/>
        </authorList>
    </citation>
    <scope>NUCLEOTIDE SEQUENCE</scope>
    <source>
        <strain evidence="4">DSM 44615</strain>
    </source>
</reference>
<dbReference type="InterPro" id="IPR029058">
    <property type="entry name" value="AB_hydrolase_fold"/>
</dbReference>
<protein>
    <submittedName>
        <fullName evidence="4">Alpha/beta hydrolase</fullName>
    </submittedName>
</protein>
<feature type="domain" description="AB hydrolase-1" evidence="3">
    <location>
        <begin position="71"/>
        <end position="276"/>
    </location>
</feature>
<keyword evidence="5" id="KW-1185">Reference proteome</keyword>
<proteinExistence type="predicted"/>
<keyword evidence="2" id="KW-0812">Transmembrane</keyword>
<dbReference type="SUPFAM" id="SSF53474">
    <property type="entry name" value="alpha/beta-Hydrolases"/>
    <property type="match status" value="1"/>
</dbReference>
<keyword evidence="4" id="KW-0378">Hydrolase</keyword>
<name>A0A9X3BYI2_9MYCO</name>
<evidence type="ECO:0000259" key="3">
    <source>
        <dbReference type="Pfam" id="PF12697"/>
    </source>
</evidence>